<name>A0ACC0D257_9PEZI</name>
<evidence type="ECO:0000313" key="1">
    <source>
        <dbReference type="EMBL" id="KAI6086648.1"/>
    </source>
</evidence>
<organism evidence="1 2">
    <name type="scientific">Hypoxylon rubiginosum</name>
    <dbReference type="NCBI Taxonomy" id="110542"/>
    <lineage>
        <taxon>Eukaryota</taxon>
        <taxon>Fungi</taxon>
        <taxon>Dikarya</taxon>
        <taxon>Ascomycota</taxon>
        <taxon>Pezizomycotina</taxon>
        <taxon>Sordariomycetes</taxon>
        <taxon>Xylariomycetidae</taxon>
        <taxon>Xylariales</taxon>
        <taxon>Hypoxylaceae</taxon>
        <taxon>Hypoxylon</taxon>
    </lineage>
</organism>
<keyword evidence="2" id="KW-1185">Reference proteome</keyword>
<comment type="caution">
    <text evidence="1">The sequence shown here is derived from an EMBL/GenBank/DDBJ whole genome shotgun (WGS) entry which is preliminary data.</text>
</comment>
<gene>
    <name evidence="1" type="ORF">F4821DRAFT_123432</name>
</gene>
<dbReference type="EMBL" id="MU394313">
    <property type="protein sequence ID" value="KAI6086648.1"/>
    <property type="molecule type" value="Genomic_DNA"/>
</dbReference>
<sequence length="1054" mass="117999">MAKPIPGPTPLPFIGNMMDLDITNSIRDFGLLSDTYGPIYKLRLGGEDRIIITSQKLVNDVCCREIFKKYPQGFIKQLRAMVPDGLFTAYPDQESWGIAHRVLLPAFGPVAIRKMFPEMVDITTQLILKWARFGPEHQINVPADFTRLTVDTIALCAMDTRLNSFYSETLPLFVDSFIAMLTEAQLRSSRPSWYSACLWQSNQKFDENNRIVHEIARKVLAKRRANPTNKNDLVDAMLHGIDPVTGKGLADETIIDNMITFLIAGHETTSGLLSFLFALVLTHPEVYRKLQEEIDGVLCHDTITPNHLQQLPYTKACLREALRLQPPSGVWTVTPIVKDPAVPILLDGQYEVKSGQTILIVNPKLHRDPEVWGDDAEEFRPERMISENFQKLPKNCFKPFGNGPRSCIGSDFAMQEAMIATALLFQKLEFQLVDPNYKLSIRQALTLKPHDFFIHARLRPNVNILSLSADILRPPASTFQHLTPSPIHKDQASGDAPRIPRSMLILYGSNMGTCKALAESLSASSSQRGFKCSIKSLDDAGDLEATDSIIVIITASYEGKPPDNARNFITRLENCREEPLRDVRFAVFGCGNRDWHDTFQKIPKLVFSLMEQLGASPLAPRGFADVGDGNTFQSFEIWLADHFWPGLAKIQGFEVTSVSDPLGPLNSQAELVSVHPYTFDAKVKSIVQLTRRIWHPKFHMEIELPSGMTYDPGAYLEVYPCNSSGAIKDLVQVFKARGYAETDPGVSLIASRRELHHPATARQLEVLSRDCADMSELRKLRETLDNQPDPESSRRSSILQVLRDYTSIPMTPTKLAGMLPVIQPRQYSISSSPLATPASCTITWSLLSTETPNNETPTLGLASSFLASLQAEDTFKASIRPAQQYFCLPTTLEMKSTPIIMAGAGSGIAPFRAFVQHRAILLSQDEAKLQLAPALLFIGCHNEDEALYSQEFARWERDGAVELHFAYSRPKGASGKPEYVQDKIWEERETLVRLWDSGAKVYLCGGPPVIHGVREAVKRIYKQVSEERCGHKTDRDVDDWWTKARGDKIAVDVF</sequence>
<protein>
    <submittedName>
        <fullName evidence="1">Cytochrome P450</fullName>
    </submittedName>
</protein>
<reference evidence="1 2" key="1">
    <citation type="journal article" date="2022" name="New Phytol.">
        <title>Ecological generalism drives hyperdiversity of secondary metabolite gene clusters in xylarialean endophytes.</title>
        <authorList>
            <person name="Franco M.E.E."/>
            <person name="Wisecaver J.H."/>
            <person name="Arnold A.E."/>
            <person name="Ju Y.M."/>
            <person name="Slot J.C."/>
            <person name="Ahrendt S."/>
            <person name="Moore L.P."/>
            <person name="Eastman K.E."/>
            <person name="Scott K."/>
            <person name="Konkel Z."/>
            <person name="Mondo S.J."/>
            <person name="Kuo A."/>
            <person name="Hayes R.D."/>
            <person name="Haridas S."/>
            <person name="Andreopoulos B."/>
            <person name="Riley R."/>
            <person name="LaButti K."/>
            <person name="Pangilinan J."/>
            <person name="Lipzen A."/>
            <person name="Amirebrahimi M."/>
            <person name="Yan J."/>
            <person name="Adam C."/>
            <person name="Keymanesh K."/>
            <person name="Ng V."/>
            <person name="Louie K."/>
            <person name="Northen T."/>
            <person name="Drula E."/>
            <person name="Henrissat B."/>
            <person name="Hsieh H.M."/>
            <person name="Youens-Clark K."/>
            <person name="Lutzoni F."/>
            <person name="Miadlikowska J."/>
            <person name="Eastwood D.C."/>
            <person name="Hamelin R.C."/>
            <person name="Grigoriev I.V."/>
            <person name="U'Ren J.M."/>
        </authorList>
    </citation>
    <scope>NUCLEOTIDE SEQUENCE [LARGE SCALE GENOMIC DNA]</scope>
    <source>
        <strain evidence="1 2">ER1909</strain>
    </source>
</reference>
<dbReference type="Proteomes" id="UP001497680">
    <property type="component" value="Unassembled WGS sequence"/>
</dbReference>
<proteinExistence type="predicted"/>
<accession>A0ACC0D257</accession>
<evidence type="ECO:0000313" key="2">
    <source>
        <dbReference type="Proteomes" id="UP001497680"/>
    </source>
</evidence>